<dbReference type="SUPFAM" id="SSF75217">
    <property type="entry name" value="alpha/beta knot"/>
    <property type="match status" value="1"/>
</dbReference>
<evidence type="ECO:0000256" key="5">
    <source>
        <dbReference type="ARBA" id="ARBA00022694"/>
    </source>
</evidence>
<comment type="similarity">
    <text evidence="6">Belongs to the class IV-like SAM-binding methyltransferase superfamily. RNA methyltransferase TrmH family. TrmL subfamily.</text>
</comment>
<dbReference type="HAMAP" id="MF_01885">
    <property type="entry name" value="tRNA_methyltr_TrmL"/>
    <property type="match status" value="1"/>
</dbReference>
<dbReference type="PIRSF" id="PIRSF029256">
    <property type="entry name" value="SpoU_TrmH_prd"/>
    <property type="match status" value="1"/>
</dbReference>
<evidence type="ECO:0000313" key="10">
    <source>
        <dbReference type="Proteomes" id="UP001549321"/>
    </source>
</evidence>
<evidence type="ECO:0000256" key="1">
    <source>
        <dbReference type="ARBA" id="ARBA00022490"/>
    </source>
</evidence>
<reference evidence="9 10" key="1">
    <citation type="submission" date="2024-06" db="EMBL/GenBank/DDBJ databases">
        <title>Sorghum-associated microbial communities from plants grown in Nebraska, USA.</title>
        <authorList>
            <person name="Schachtman D."/>
        </authorList>
    </citation>
    <scope>NUCLEOTIDE SEQUENCE [LARGE SCALE GENOMIC DNA]</scope>
    <source>
        <strain evidence="9 10">3207</strain>
    </source>
</reference>
<evidence type="ECO:0000256" key="7">
    <source>
        <dbReference type="SAM" id="MobiDB-lite"/>
    </source>
</evidence>
<comment type="function">
    <text evidence="6">Methylates the ribose at the nucleotide 34 wobble position in the two leucyl isoacceptors tRNA(Leu)(CmAA) and tRNA(Leu)(cmnm5UmAA). Catalyzes the methyl transfer from S-adenosyl-L-methionine to the 2'-OH of the wobble nucleotide.</text>
</comment>
<sequence>MPRIALYQPDIPHNTGAILRFAACMGVDVDIIEPAGFDLSDRGLKRAGMDYVERAALRRHISFESFEIFRAEQGSRLVLLSTKAAIPYTDFAFRPDDILLFGRESAGVPPSVHERAEARLIVPMRPGLRSINLAMTVAMVTGEALRQTGGLPGGPAVEEDTHGTA</sequence>
<evidence type="ECO:0000256" key="4">
    <source>
        <dbReference type="ARBA" id="ARBA00022691"/>
    </source>
</evidence>
<evidence type="ECO:0000256" key="2">
    <source>
        <dbReference type="ARBA" id="ARBA00022603"/>
    </source>
</evidence>
<organism evidence="9 10">
    <name type="scientific">Kaistia defluvii</name>
    <dbReference type="NCBI Taxonomy" id="410841"/>
    <lineage>
        <taxon>Bacteria</taxon>
        <taxon>Pseudomonadati</taxon>
        <taxon>Pseudomonadota</taxon>
        <taxon>Alphaproteobacteria</taxon>
        <taxon>Hyphomicrobiales</taxon>
        <taxon>Kaistiaceae</taxon>
        <taxon>Kaistia</taxon>
    </lineage>
</organism>
<evidence type="ECO:0000256" key="6">
    <source>
        <dbReference type="HAMAP-Rule" id="MF_01885"/>
    </source>
</evidence>
<evidence type="ECO:0000259" key="8">
    <source>
        <dbReference type="Pfam" id="PF00588"/>
    </source>
</evidence>
<proteinExistence type="inferred from homology"/>
<feature type="domain" description="tRNA/rRNA methyltransferase SpoU type" evidence="8">
    <location>
        <begin position="3"/>
        <end position="140"/>
    </location>
</feature>
<comment type="catalytic activity">
    <reaction evidence="6">
        <text>cytidine(34) in tRNA + S-adenosyl-L-methionine = 2'-O-methylcytidine(34) in tRNA + S-adenosyl-L-homocysteine + H(+)</text>
        <dbReference type="Rhea" id="RHEA:43084"/>
        <dbReference type="Rhea" id="RHEA-COMP:10331"/>
        <dbReference type="Rhea" id="RHEA-COMP:10332"/>
        <dbReference type="ChEBI" id="CHEBI:15378"/>
        <dbReference type="ChEBI" id="CHEBI:57856"/>
        <dbReference type="ChEBI" id="CHEBI:59789"/>
        <dbReference type="ChEBI" id="CHEBI:74495"/>
        <dbReference type="ChEBI" id="CHEBI:82748"/>
        <dbReference type="EC" id="2.1.1.207"/>
    </reaction>
</comment>
<dbReference type="PANTHER" id="PTHR42971:SF1">
    <property type="entry name" value="TRNA (CYTIDINE(34)-2'-O)-METHYLTRANSFERASE"/>
    <property type="match status" value="1"/>
</dbReference>
<dbReference type="CDD" id="cd18094">
    <property type="entry name" value="SpoU-like_TrmL"/>
    <property type="match status" value="1"/>
</dbReference>
<keyword evidence="2 6" id="KW-0489">Methyltransferase</keyword>
<comment type="subcellular location">
    <subcellularLocation>
        <location evidence="6">Cytoplasm</location>
    </subcellularLocation>
</comment>
<name>A0ABV2QYJ2_9HYPH</name>
<comment type="subunit">
    <text evidence="6">Homodimer.</text>
</comment>
<dbReference type="Pfam" id="PF00588">
    <property type="entry name" value="SpoU_methylase"/>
    <property type="match status" value="1"/>
</dbReference>
<dbReference type="InterPro" id="IPR016914">
    <property type="entry name" value="TrmL"/>
</dbReference>
<feature type="binding site" evidence="6">
    <location>
        <position position="130"/>
    </location>
    <ligand>
        <name>S-adenosyl-L-methionine</name>
        <dbReference type="ChEBI" id="CHEBI:59789"/>
    </ligand>
</feature>
<feature type="region of interest" description="Disordered" evidence="7">
    <location>
        <begin position="146"/>
        <end position="165"/>
    </location>
</feature>
<keyword evidence="5 6" id="KW-0819">tRNA processing</keyword>
<evidence type="ECO:0000256" key="3">
    <source>
        <dbReference type="ARBA" id="ARBA00022679"/>
    </source>
</evidence>
<keyword evidence="4 6" id="KW-0949">S-adenosyl-L-methionine</keyword>
<feature type="binding site" evidence="6">
    <location>
        <position position="122"/>
    </location>
    <ligand>
        <name>S-adenosyl-L-methionine</name>
        <dbReference type="ChEBI" id="CHEBI:59789"/>
    </ligand>
</feature>
<accession>A0ABV2QYJ2</accession>
<dbReference type="InterPro" id="IPR029026">
    <property type="entry name" value="tRNA_m1G_MTases_N"/>
</dbReference>
<dbReference type="GO" id="GO:0008168">
    <property type="term" value="F:methyltransferase activity"/>
    <property type="evidence" value="ECO:0007669"/>
    <property type="project" value="UniProtKB-KW"/>
</dbReference>
<dbReference type="RefSeq" id="WP_354550705.1">
    <property type="nucleotide sequence ID" value="NZ_JBEPSM010000001.1"/>
</dbReference>
<dbReference type="InterPro" id="IPR001537">
    <property type="entry name" value="SpoU_MeTrfase"/>
</dbReference>
<keyword evidence="10" id="KW-1185">Reference proteome</keyword>
<evidence type="ECO:0000313" key="9">
    <source>
        <dbReference type="EMBL" id="MET4634087.1"/>
    </source>
</evidence>
<keyword evidence="1 6" id="KW-0963">Cytoplasm</keyword>
<dbReference type="EC" id="2.1.1.207" evidence="6"/>
<protein>
    <recommendedName>
        <fullName evidence="6">tRNA (cytidine(34)-2'-O)-methyltransferase</fullName>
        <ecNumber evidence="6">2.1.1.207</ecNumber>
    </recommendedName>
    <alternativeName>
        <fullName evidence="6">tRNA (cytidine/uridine-2'-O-)-methyltransferase TrmL</fullName>
    </alternativeName>
</protein>
<feature type="binding site" evidence="6">
    <location>
        <position position="102"/>
    </location>
    <ligand>
        <name>S-adenosyl-L-methionine</name>
        <dbReference type="ChEBI" id="CHEBI:59789"/>
    </ligand>
</feature>
<dbReference type="Proteomes" id="UP001549321">
    <property type="component" value="Unassembled WGS sequence"/>
</dbReference>
<dbReference type="Gene3D" id="3.40.1280.10">
    <property type="match status" value="1"/>
</dbReference>
<comment type="caution">
    <text evidence="9">The sequence shown here is derived from an EMBL/GenBank/DDBJ whole genome shotgun (WGS) entry which is preliminary data.</text>
</comment>
<feature type="binding site" evidence="6">
    <location>
        <position position="80"/>
    </location>
    <ligand>
        <name>S-adenosyl-L-methionine</name>
        <dbReference type="ChEBI" id="CHEBI:59789"/>
    </ligand>
</feature>
<dbReference type="PANTHER" id="PTHR42971">
    <property type="entry name" value="TRNA (CYTIDINE(34)-2'-O)-METHYLTRANSFERASE"/>
    <property type="match status" value="1"/>
</dbReference>
<dbReference type="InterPro" id="IPR029028">
    <property type="entry name" value="Alpha/beta_knot_MTases"/>
</dbReference>
<dbReference type="GO" id="GO:0032259">
    <property type="term" value="P:methylation"/>
    <property type="evidence" value="ECO:0007669"/>
    <property type="project" value="UniProtKB-KW"/>
</dbReference>
<dbReference type="EMBL" id="JBEPSM010000001">
    <property type="protein sequence ID" value="MET4634087.1"/>
    <property type="molecule type" value="Genomic_DNA"/>
</dbReference>
<keyword evidence="3 6" id="KW-0808">Transferase</keyword>
<gene>
    <name evidence="6" type="primary">trmL</name>
    <name evidence="9" type="ORF">ABIE08_002000</name>
</gene>
<comment type="catalytic activity">
    <reaction evidence="6">
        <text>5-carboxymethylaminomethyluridine(34) in tRNA(Leu) + S-adenosyl-L-methionine = 5-carboxymethylaminomethyl-2'-O-methyluridine(34) in tRNA(Leu) + S-adenosyl-L-homocysteine + H(+)</text>
        <dbReference type="Rhea" id="RHEA:43088"/>
        <dbReference type="Rhea" id="RHEA-COMP:10333"/>
        <dbReference type="Rhea" id="RHEA-COMP:10334"/>
        <dbReference type="ChEBI" id="CHEBI:15378"/>
        <dbReference type="ChEBI" id="CHEBI:57856"/>
        <dbReference type="ChEBI" id="CHEBI:59789"/>
        <dbReference type="ChEBI" id="CHEBI:74508"/>
        <dbReference type="ChEBI" id="CHEBI:74511"/>
        <dbReference type="EC" id="2.1.1.207"/>
    </reaction>
</comment>